<feature type="transmembrane region" description="Helical" evidence="7">
    <location>
        <begin position="89"/>
        <end position="110"/>
    </location>
</feature>
<feature type="transmembrane region" description="Helical" evidence="7">
    <location>
        <begin position="20"/>
        <end position="37"/>
    </location>
</feature>
<feature type="transmembrane region" description="Helical" evidence="7">
    <location>
        <begin position="49"/>
        <end position="74"/>
    </location>
</feature>
<keyword evidence="5 7" id="KW-1133">Transmembrane helix</keyword>
<dbReference type="Proteomes" id="UP000676565">
    <property type="component" value="Unassembled WGS sequence"/>
</dbReference>
<comment type="subcellular location">
    <subcellularLocation>
        <location evidence="1">Cell membrane</location>
        <topology evidence="1">Multi-pass membrane protein</topology>
    </subcellularLocation>
</comment>
<dbReference type="PANTHER" id="PTHR34184:SF4">
    <property type="entry name" value="UPF0718 PROTEIN YCGR"/>
    <property type="match status" value="1"/>
</dbReference>
<reference evidence="8 9" key="1">
    <citation type="submission" date="2021-04" db="EMBL/GenBank/DDBJ databases">
        <authorList>
            <person name="Ivanova A."/>
        </authorList>
    </citation>
    <scope>NUCLEOTIDE SEQUENCE [LARGE SCALE GENOMIC DNA]</scope>
    <source>
        <strain evidence="8 9">G18</strain>
    </source>
</reference>
<keyword evidence="9" id="KW-1185">Reference proteome</keyword>
<comment type="similarity">
    <text evidence="2">Belongs to the UPF0718 family.</text>
</comment>
<proteinExistence type="inferred from homology"/>
<dbReference type="InterPro" id="IPR005524">
    <property type="entry name" value="DUF318"/>
</dbReference>
<feature type="transmembrane region" description="Helical" evidence="7">
    <location>
        <begin position="194"/>
        <end position="212"/>
    </location>
</feature>
<evidence type="ECO:0000313" key="8">
    <source>
        <dbReference type="EMBL" id="MBP3955006.1"/>
    </source>
</evidence>
<comment type="caution">
    <text evidence="8">The sequence shown here is derived from an EMBL/GenBank/DDBJ whole genome shotgun (WGS) entry which is preliminary data.</text>
</comment>
<evidence type="ECO:0000256" key="2">
    <source>
        <dbReference type="ARBA" id="ARBA00006386"/>
    </source>
</evidence>
<evidence type="ECO:0000256" key="5">
    <source>
        <dbReference type="ARBA" id="ARBA00022989"/>
    </source>
</evidence>
<dbReference type="EMBL" id="JAGKQQ010000001">
    <property type="protein sequence ID" value="MBP3955006.1"/>
    <property type="molecule type" value="Genomic_DNA"/>
</dbReference>
<name>A0ABS5BMR4_9BACT</name>
<protein>
    <submittedName>
        <fullName evidence="8">Permease</fullName>
    </submittedName>
</protein>
<dbReference type="PANTHER" id="PTHR34184">
    <property type="entry name" value="UPF0718 PROTEIN YCGR"/>
    <property type="match status" value="1"/>
</dbReference>
<evidence type="ECO:0000256" key="3">
    <source>
        <dbReference type="ARBA" id="ARBA00022475"/>
    </source>
</evidence>
<sequence>MQPSIYDFLFNFSSVLWEAMPFVVLGALVAGVLEEFLPQEFLTRLLPKSVLPAVMIGAVLGLLFPMCECGIVVVMRRLLRKGLPLSCCIAYMLAGPIINGVVIFSTWIAFRDHKIGPEMVGLRVGLAFVIACATGLIVHLQYKKYGNALLTPLTAPPPVQVDDANEPRIERPRQPFMQRLGNISSTALHDFVDIMVFLILGSVLAALARVYITEQQIEVISRDQPFLAIPAMMFLAVVMCLCSEADAFVAASFTKMHVSAKIAFLVLGPMLDLKLILMYTRVFRLRLIVTIATSVVIQVLVLCVALHLIYQASGWTGLPAGATLK</sequence>
<dbReference type="Pfam" id="PF03773">
    <property type="entry name" value="ArsP_1"/>
    <property type="match status" value="1"/>
</dbReference>
<gene>
    <name evidence="8" type="ORF">J8F10_06885</name>
</gene>
<feature type="transmembrane region" description="Helical" evidence="7">
    <location>
        <begin position="262"/>
        <end position="280"/>
    </location>
</feature>
<evidence type="ECO:0000256" key="4">
    <source>
        <dbReference type="ARBA" id="ARBA00022692"/>
    </source>
</evidence>
<feature type="transmembrane region" description="Helical" evidence="7">
    <location>
        <begin position="224"/>
        <end position="250"/>
    </location>
</feature>
<feature type="transmembrane region" description="Helical" evidence="7">
    <location>
        <begin position="122"/>
        <end position="142"/>
    </location>
</feature>
<evidence type="ECO:0000256" key="6">
    <source>
        <dbReference type="ARBA" id="ARBA00023136"/>
    </source>
</evidence>
<organism evidence="8 9">
    <name type="scientific">Gemmata palustris</name>
    <dbReference type="NCBI Taxonomy" id="2822762"/>
    <lineage>
        <taxon>Bacteria</taxon>
        <taxon>Pseudomonadati</taxon>
        <taxon>Planctomycetota</taxon>
        <taxon>Planctomycetia</taxon>
        <taxon>Gemmatales</taxon>
        <taxon>Gemmataceae</taxon>
        <taxon>Gemmata</taxon>
    </lineage>
</organism>
<keyword evidence="4 7" id="KW-0812">Transmembrane</keyword>
<evidence type="ECO:0000313" key="9">
    <source>
        <dbReference type="Proteomes" id="UP000676565"/>
    </source>
</evidence>
<keyword evidence="6 7" id="KW-0472">Membrane</keyword>
<keyword evidence="3" id="KW-1003">Cell membrane</keyword>
<dbReference type="InterPro" id="IPR052923">
    <property type="entry name" value="UPF0718"/>
</dbReference>
<evidence type="ECO:0000256" key="1">
    <source>
        <dbReference type="ARBA" id="ARBA00004651"/>
    </source>
</evidence>
<feature type="transmembrane region" description="Helical" evidence="7">
    <location>
        <begin position="287"/>
        <end position="310"/>
    </location>
</feature>
<accession>A0ABS5BMR4</accession>
<evidence type="ECO:0000256" key="7">
    <source>
        <dbReference type="SAM" id="Phobius"/>
    </source>
</evidence>